<name>A0ABT7N190_9MICO</name>
<dbReference type="EMBL" id="JASXSZ010000004">
    <property type="protein sequence ID" value="MDL9980474.1"/>
    <property type="molecule type" value="Genomic_DNA"/>
</dbReference>
<evidence type="ECO:0008006" key="3">
    <source>
        <dbReference type="Google" id="ProtNLM"/>
    </source>
</evidence>
<sequence>MALKSGLTRRDLRSERFVRPFNGLYSVRRLPLLSGGESAAAVQQARILDAAAQFASYMAVHEFFSHTTAALVWAIPLPLLADDKLHVSVCAPHRAPRGVGVRGHQLAGRRVELATHPGTGLPVTSPAATWALLGTILRHPYDLVAAADALLWTDRVGGPHGGSKRAALASATTLEDAIPFRRKGALALREALPRVRAGAASRPETWLRLTIVDAGIPEPVADLDVYDDRGRYLGTIDLGYPERKIALEYEGDHHRTDRDQWNRDLRKHRALMAAGWHVVRVTSQMLFGDTGPLLAEIRRAIRASSLR</sequence>
<evidence type="ECO:0000313" key="2">
    <source>
        <dbReference type="Proteomes" id="UP001235064"/>
    </source>
</evidence>
<dbReference type="RefSeq" id="WP_286289422.1">
    <property type="nucleotide sequence ID" value="NZ_JASXSZ010000004.1"/>
</dbReference>
<accession>A0ABT7N190</accession>
<dbReference type="Proteomes" id="UP001235064">
    <property type="component" value="Unassembled WGS sequence"/>
</dbReference>
<protein>
    <recommendedName>
        <fullName evidence="3">DUF559 domain-containing protein</fullName>
    </recommendedName>
</protein>
<dbReference type="SUPFAM" id="SSF52980">
    <property type="entry name" value="Restriction endonuclease-like"/>
    <property type="match status" value="1"/>
</dbReference>
<comment type="caution">
    <text evidence="1">The sequence shown here is derived from an EMBL/GenBank/DDBJ whole genome shotgun (WGS) entry which is preliminary data.</text>
</comment>
<evidence type="ECO:0000313" key="1">
    <source>
        <dbReference type="EMBL" id="MDL9980474.1"/>
    </source>
</evidence>
<reference evidence="1 2" key="1">
    <citation type="submission" date="2023-06" db="EMBL/GenBank/DDBJ databases">
        <title>Microbacterium sp. nov., isolated from a waste landfill.</title>
        <authorList>
            <person name="Wen W."/>
        </authorList>
    </citation>
    <scope>NUCLEOTIDE SEQUENCE [LARGE SCALE GENOMIC DNA]</scope>
    <source>
        <strain evidence="1 2">ASV49</strain>
    </source>
</reference>
<dbReference type="Gene3D" id="3.40.960.10">
    <property type="entry name" value="VSR Endonuclease"/>
    <property type="match status" value="1"/>
</dbReference>
<organism evidence="1 2">
    <name type="scientific">Microbacterium candidum</name>
    <dbReference type="NCBI Taxonomy" id="3041922"/>
    <lineage>
        <taxon>Bacteria</taxon>
        <taxon>Bacillati</taxon>
        <taxon>Actinomycetota</taxon>
        <taxon>Actinomycetes</taxon>
        <taxon>Micrococcales</taxon>
        <taxon>Microbacteriaceae</taxon>
        <taxon>Microbacterium</taxon>
    </lineage>
</organism>
<proteinExistence type="predicted"/>
<gene>
    <name evidence="1" type="ORF">QSV35_14115</name>
</gene>
<dbReference type="InterPro" id="IPR011335">
    <property type="entry name" value="Restrct_endonuc-II-like"/>
</dbReference>
<keyword evidence="2" id="KW-1185">Reference proteome</keyword>